<dbReference type="Proteomes" id="UP000290588">
    <property type="component" value="Unassembled WGS sequence"/>
</dbReference>
<dbReference type="InterPro" id="IPR018707">
    <property type="entry name" value="LpxR"/>
</dbReference>
<name>A0A347U770_9BACT</name>
<feature type="signal peptide" evidence="1">
    <location>
        <begin position="1"/>
        <end position="20"/>
    </location>
</feature>
<dbReference type="Proteomes" id="UP000262582">
    <property type="component" value="Chromosome"/>
</dbReference>
<gene>
    <name evidence="2" type="ORF">AELL_1028</name>
    <name evidence="3" type="ORF">CP962_13395</name>
</gene>
<dbReference type="AlphaFoldDB" id="A0A347U770"/>
<dbReference type="RefSeq" id="WP_118916913.1">
    <property type="nucleotide sequence ID" value="NZ_CP032097.1"/>
</dbReference>
<protein>
    <submittedName>
        <fullName evidence="2">DUF2219 domain-containing protein</fullName>
    </submittedName>
</protein>
<evidence type="ECO:0000313" key="3">
    <source>
        <dbReference type="EMBL" id="RXI28820.1"/>
    </source>
</evidence>
<evidence type="ECO:0000313" key="2">
    <source>
        <dbReference type="EMBL" id="AXX94698.1"/>
    </source>
</evidence>
<dbReference type="KEGG" id="aell:AELL_1028"/>
<organism evidence="3 5">
    <name type="scientific">Arcobacter ellisii</name>
    <dbReference type="NCBI Taxonomy" id="913109"/>
    <lineage>
        <taxon>Bacteria</taxon>
        <taxon>Pseudomonadati</taxon>
        <taxon>Campylobacterota</taxon>
        <taxon>Epsilonproteobacteria</taxon>
        <taxon>Campylobacterales</taxon>
        <taxon>Arcobacteraceae</taxon>
        <taxon>Arcobacter</taxon>
    </lineage>
</organism>
<feature type="chain" id="PRO_5044584733" evidence="1">
    <location>
        <begin position="21"/>
        <end position="328"/>
    </location>
</feature>
<sequence length="328" mass="37866">MKLFSKIIFTSSFLVLNLNAEVFSVFLENDVINGDDKHYTNGTYLSYLSDKDTNDSSKYNNSFFDFISKIPTFNNDTKYQTLGITYSHYAFTPTNLDKKEKIIGDLPYAGVATLDFILFKWDEDFFHEYAITLGAVGPSTNTDTFQKSFHDAIGSNDPQGWDNQLEDDFLYNFSYSYGYRAFKHEFSYGKMDLVNTVRANVGNYNRSLMAGSMIRYGNNFPNNFNSVGKFIGVNENKLLNLDSKTNKNLGWSLSYGLAYSYTDYFYVNNHDKSYELDELKDSLVHVISWDTYLDKFVLSFSFKTSKINLSNDYNEYENWGGINIAYLF</sequence>
<proteinExistence type="predicted"/>
<dbReference type="Gene3D" id="2.40.128.140">
    <property type="entry name" value="Outer membrane protein"/>
    <property type="match status" value="1"/>
</dbReference>
<reference evidence="2 4" key="2">
    <citation type="submission" date="2018-08" db="EMBL/GenBank/DDBJ databases">
        <title>Complete genome of the Arcobacter ellisii type strain LMG 26155.</title>
        <authorList>
            <person name="Miller W.G."/>
            <person name="Yee E."/>
            <person name="Bono J.L."/>
        </authorList>
    </citation>
    <scope>NUCLEOTIDE SEQUENCE [LARGE SCALE GENOMIC DNA]</scope>
    <source>
        <strain evidence="2 4">LMG 26155</strain>
    </source>
</reference>
<dbReference type="InterPro" id="IPR037107">
    <property type="entry name" value="Put_OMP_sf"/>
</dbReference>
<dbReference type="EMBL" id="NXIG01000018">
    <property type="protein sequence ID" value="RXI28820.1"/>
    <property type="molecule type" value="Genomic_DNA"/>
</dbReference>
<evidence type="ECO:0000313" key="4">
    <source>
        <dbReference type="Proteomes" id="UP000262582"/>
    </source>
</evidence>
<dbReference type="OrthoDB" id="9776275at2"/>
<accession>A0A347U770</accession>
<reference evidence="3 5" key="1">
    <citation type="submission" date="2017-09" db="EMBL/GenBank/DDBJ databases">
        <title>Genomics of the genus Arcobacter.</title>
        <authorList>
            <person name="Perez-Cataluna A."/>
            <person name="Figueras M.J."/>
            <person name="Salas-Masso N."/>
        </authorList>
    </citation>
    <scope>NUCLEOTIDE SEQUENCE [LARGE SCALE GENOMIC DNA]</scope>
    <source>
        <strain evidence="3 5">CECT 7837</strain>
    </source>
</reference>
<keyword evidence="4" id="KW-1185">Reference proteome</keyword>
<keyword evidence="1" id="KW-0732">Signal</keyword>
<evidence type="ECO:0000256" key="1">
    <source>
        <dbReference type="SAM" id="SignalP"/>
    </source>
</evidence>
<dbReference type="EMBL" id="CP032097">
    <property type="protein sequence ID" value="AXX94698.1"/>
    <property type="molecule type" value="Genomic_DNA"/>
</dbReference>
<evidence type="ECO:0000313" key="5">
    <source>
        <dbReference type="Proteomes" id="UP000290588"/>
    </source>
</evidence>
<dbReference type="Pfam" id="PF09982">
    <property type="entry name" value="LpxR"/>
    <property type="match status" value="1"/>
</dbReference>